<name>A0ABS2L0N6_9MICO</name>
<evidence type="ECO:0000313" key="4">
    <source>
        <dbReference type="Proteomes" id="UP000776164"/>
    </source>
</evidence>
<sequence>MAVDANENTRSRFRQKFVVEERYLPLESRRALYRAAAGLIAVGLAGFTVLLIGVLTHTGLEQLDTPVENWFDSLRSTDVTVFMIVLAFVFGPIGMPIIILIVTVLWLILAKHAWRPLVLAVGMVTGVILAQVLAPIVQHPRPPIGLMLAGPDTSFSFPSGHVLGVSDFFLITAFLLASRRREHRFTVAAFTVAVLAILLQVFSRLYLGYHYISDTTASMALSLIILGTVIAVDTHRTVRIPGEPVEGKHSQIERDGT</sequence>
<feature type="transmembrane region" description="Helical" evidence="1">
    <location>
        <begin position="157"/>
        <end position="178"/>
    </location>
</feature>
<keyword evidence="3" id="KW-0378">Hydrolase</keyword>
<comment type="caution">
    <text evidence="3">The sequence shown here is derived from an EMBL/GenBank/DDBJ whole genome shotgun (WGS) entry which is preliminary data.</text>
</comment>
<proteinExistence type="predicted"/>
<dbReference type="Proteomes" id="UP000776164">
    <property type="component" value="Unassembled WGS sequence"/>
</dbReference>
<dbReference type="PANTHER" id="PTHR14969">
    <property type="entry name" value="SPHINGOSINE-1-PHOSPHATE PHOSPHOHYDROLASE"/>
    <property type="match status" value="1"/>
</dbReference>
<keyword evidence="4" id="KW-1185">Reference proteome</keyword>
<gene>
    <name evidence="3" type="ORF">JOE66_000238</name>
</gene>
<dbReference type="SMART" id="SM00014">
    <property type="entry name" value="acidPPc"/>
    <property type="match status" value="1"/>
</dbReference>
<dbReference type="Gene3D" id="1.20.144.10">
    <property type="entry name" value="Phosphatidic acid phosphatase type 2/haloperoxidase"/>
    <property type="match status" value="2"/>
</dbReference>
<dbReference type="EMBL" id="JAFBBU010000001">
    <property type="protein sequence ID" value="MBM7470604.1"/>
    <property type="molecule type" value="Genomic_DNA"/>
</dbReference>
<dbReference type="InterPro" id="IPR000326">
    <property type="entry name" value="PAP2/HPO"/>
</dbReference>
<dbReference type="Pfam" id="PF01569">
    <property type="entry name" value="PAP2"/>
    <property type="match status" value="1"/>
</dbReference>
<protein>
    <submittedName>
        <fullName evidence="3">Undecaprenyl-diphosphatase</fullName>
        <ecNumber evidence="3">3.6.1.27</ecNumber>
    </submittedName>
</protein>
<dbReference type="CDD" id="cd03392">
    <property type="entry name" value="PAP2_like_2"/>
    <property type="match status" value="1"/>
</dbReference>
<feature type="transmembrane region" description="Helical" evidence="1">
    <location>
        <begin position="32"/>
        <end position="60"/>
    </location>
</feature>
<evidence type="ECO:0000313" key="3">
    <source>
        <dbReference type="EMBL" id="MBM7470604.1"/>
    </source>
</evidence>
<dbReference type="GO" id="GO:0050380">
    <property type="term" value="F:undecaprenyl-diphosphatase activity"/>
    <property type="evidence" value="ECO:0007669"/>
    <property type="project" value="UniProtKB-EC"/>
</dbReference>
<dbReference type="SUPFAM" id="SSF48317">
    <property type="entry name" value="Acid phosphatase/Vanadium-dependent haloperoxidase"/>
    <property type="match status" value="1"/>
</dbReference>
<feature type="transmembrane region" description="Helical" evidence="1">
    <location>
        <begin position="185"/>
        <end position="203"/>
    </location>
</feature>
<reference evidence="3 4" key="1">
    <citation type="submission" date="2021-01" db="EMBL/GenBank/DDBJ databases">
        <title>Sequencing the genomes of 1000 actinobacteria strains.</title>
        <authorList>
            <person name="Klenk H.-P."/>
        </authorList>
    </citation>
    <scope>NUCLEOTIDE SEQUENCE [LARGE SCALE GENOMIC DNA]</scope>
    <source>
        <strain evidence="3 4">DSM 13057</strain>
    </source>
</reference>
<dbReference type="InterPro" id="IPR036938">
    <property type="entry name" value="PAP2/HPO_sf"/>
</dbReference>
<organism evidence="3 4">
    <name type="scientific">Subtercola frigoramans</name>
    <dbReference type="NCBI Taxonomy" id="120298"/>
    <lineage>
        <taxon>Bacteria</taxon>
        <taxon>Bacillati</taxon>
        <taxon>Actinomycetota</taxon>
        <taxon>Actinomycetes</taxon>
        <taxon>Micrococcales</taxon>
        <taxon>Microbacteriaceae</taxon>
        <taxon>Subtercola</taxon>
    </lineage>
</organism>
<keyword evidence="1" id="KW-0812">Transmembrane</keyword>
<feature type="domain" description="Phosphatidic acid phosphatase type 2/haloperoxidase" evidence="2">
    <location>
        <begin position="116"/>
        <end position="230"/>
    </location>
</feature>
<feature type="transmembrane region" description="Helical" evidence="1">
    <location>
        <begin position="117"/>
        <end position="137"/>
    </location>
</feature>
<evidence type="ECO:0000256" key="1">
    <source>
        <dbReference type="SAM" id="Phobius"/>
    </source>
</evidence>
<evidence type="ECO:0000259" key="2">
    <source>
        <dbReference type="SMART" id="SM00014"/>
    </source>
</evidence>
<accession>A0ABS2L0N6</accession>
<keyword evidence="1" id="KW-0472">Membrane</keyword>
<dbReference type="PANTHER" id="PTHR14969:SF13">
    <property type="entry name" value="AT30094P"/>
    <property type="match status" value="1"/>
</dbReference>
<feature type="transmembrane region" description="Helical" evidence="1">
    <location>
        <begin position="209"/>
        <end position="232"/>
    </location>
</feature>
<dbReference type="EC" id="3.6.1.27" evidence="3"/>
<keyword evidence="1" id="KW-1133">Transmembrane helix</keyword>
<feature type="transmembrane region" description="Helical" evidence="1">
    <location>
        <begin position="80"/>
        <end position="110"/>
    </location>
</feature>
<dbReference type="RefSeq" id="WP_205106335.1">
    <property type="nucleotide sequence ID" value="NZ_BAAAHT010000018.1"/>
</dbReference>